<accession>A0A6J6RXS3</accession>
<dbReference type="PANTHER" id="PTHR10434">
    <property type="entry name" value="1-ACYL-SN-GLYCEROL-3-PHOSPHATE ACYLTRANSFERASE"/>
    <property type="match status" value="1"/>
</dbReference>
<dbReference type="EMBL" id="CAFBMG010000018">
    <property type="protein sequence ID" value="CAB4892748.1"/>
    <property type="molecule type" value="Genomic_DNA"/>
</dbReference>
<dbReference type="AlphaFoldDB" id="A0A6J6RXS3"/>
<dbReference type="GO" id="GO:0006654">
    <property type="term" value="P:phosphatidic acid biosynthetic process"/>
    <property type="evidence" value="ECO:0007669"/>
    <property type="project" value="TreeGrafter"/>
</dbReference>
<name>A0A6J6RXS3_9ZZZZ</name>
<sequence>MEHRDAGKLQGAARLCLTPPFRFLWNVTTEGLENVPSKGAAIIAPNHISVLDSFFVPLCLGRRMTYVGKAEYMDDWKTKFVFPAIGMIPIDRSGGDAAQRALDAAARVLTAGELFGIYPEGTRARDGYLHKGHTGIARLALRTNSPIVPVGIVGSDLVQPADSRIPKFFRRVHLRFGKPISVEKYLDRANDRLVLRQITDEVMFEIRNLSGQHYVNTYATRPVISAGVEAEPSEHLAEVVDLPVRRRAKVSVTSDLTTEKPAVLVASAASERPVPIMIEADGVDRRSSAAAIKTRKLELPFELELSTA</sequence>
<dbReference type="PANTHER" id="PTHR10434:SF11">
    <property type="entry name" value="1-ACYL-SN-GLYCEROL-3-PHOSPHATE ACYLTRANSFERASE"/>
    <property type="match status" value="1"/>
</dbReference>
<evidence type="ECO:0000259" key="3">
    <source>
        <dbReference type="SMART" id="SM00563"/>
    </source>
</evidence>
<reference evidence="5" key="1">
    <citation type="submission" date="2020-05" db="EMBL/GenBank/DDBJ databases">
        <authorList>
            <person name="Chiriac C."/>
            <person name="Salcher M."/>
            <person name="Ghai R."/>
            <person name="Kavagutti S V."/>
        </authorList>
    </citation>
    <scope>NUCLEOTIDE SEQUENCE</scope>
</reference>
<dbReference type="SMART" id="SM00563">
    <property type="entry name" value="PlsC"/>
    <property type="match status" value="1"/>
</dbReference>
<feature type="domain" description="Phospholipid/glycerol acyltransferase" evidence="3">
    <location>
        <begin position="41"/>
        <end position="155"/>
    </location>
</feature>
<dbReference type="CDD" id="cd07989">
    <property type="entry name" value="LPLAT_AGPAT-like"/>
    <property type="match status" value="1"/>
</dbReference>
<evidence type="ECO:0000313" key="4">
    <source>
        <dbReference type="EMBL" id="CAB4531290.1"/>
    </source>
</evidence>
<organism evidence="5">
    <name type="scientific">freshwater metagenome</name>
    <dbReference type="NCBI Taxonomy" id="449393"/>
    <lineage>
        <taxon>unclassified sequences</taxon>
        <taxon>metagenomes</taxon>
        <taxon>ecological metagenomes</taxon>
    </lineage>
</organism>
<dbReference type="GO" id="GO:0003841">
    <property type="term" value="F:1-acylglycerol-3-phosphate O-acyltransferase activity"/>
    <property type="evidence" value="ECO:0007669"/>
    <property type="project" value="TreeGrafter"/>
</dbReference>
<dbReference type="SUPFAM" id="SSF69593">
    <property type="entry name" value="Glycerol-3-phosphate (1)-acyltransferase"/>
    <property type="match status" value="1"/>
</dbReference>
<dbReference type="InterPro" id="IPR002123">
    <property type="entry name" value="Plipid/glycerol_acylTrfase"/>
</dbReference>
<keyword evidence="2" id="KW-0012">Acyltransferase</keyword>
<dbReference type="GO" id="GO:0005886">
    <property type="term" value="C:plasma membrane"/>
    <property type="evidence" value="ECO:0007669"/>
    <property type="project" value="TreeGrafter"/>
</dbReference>
<keyword evidence="1" id="KW-0808">Transferase</keyword>
<gene>
    <name evidence="4" type="ORF">UFOPK1358_00369</name>
    <name evidence="5" type="ORF">UFOPK2766_00067</name>
    <name evidence="6" type="ORF">UFOPK3519_00394</name>
</gene>
<evidence type="ECO:0000256" key="1">
    <source>
        <dbReference type="ARBA" id="ARBA00022679"/>
    </source>
</evidence>
<dbReference type="EMBL" id="CAEZYU010000002">
    <property type="protein sequence ID" value="CAB4727157.1"/>
    <property type="molecule type" value="Genomic_DNA"/>
</dbReference>
<evidence type="ECO:0000313" key="6">
    <source>
        <dbReference type="EMBL" id="CAB4892748.1"/>
    </source>
</evidence>
<proteinExistence type="predicted"/>
<dbReference type="EMBL" id="CAEZSF010000020">
    <property type="protein sequence ID" value="CAB4531290.1"/>
    <property type="molecule type" value="Genomic_DNA"/>
</dbReference>
<protein>
    <submittedName>
        <fullName evidence="5">Unannotated protein</fullName>
    </submittedName>
</protein>
<evidence type="ECO:0000256" key="2">
    <source>
        <dbReference type="ARBA" id="ARBA00023315"/>
    </source>
</evidence>
<dbReference type="Pfam" id="PF01553">
    <property type="entry name" value="Acyltransferase"/>
    <property type="match status" value="1"/>
</dbReference>
<evidence type="ECO:0000313" key="5">
    <source>
        <dbReference type="EMBL" id="CAB4727157.1"/>
    </source>
</evidence>